<keyword evidence="3" id="KW-1185">Reference proteome</keyword>
<feature type="domain" description="R3H-associated N-terminal" evidence="1">
    <location>
        <begin position="1"/>
        <end position="91"/>
    </location>
</feature>
<accession>A0A830CHY1</accession>
<dbReference type="InterPro" id="IPR036867">
    <property type="entry name" value="R3H_dom_sf"/>
</dbReference>
<dbReference type="GO" id="GO:0003676">
    <property type="term" value="F:nucleic acid binding"/>
    <property type="evidence" value="ECO:0007669"/>
    <property type="project" value="InterPro"/>
</dbReference>
<comment type="caution">
    <text evidence="2">The sequence shown here is derived from an EMBL/GenBank/DDBJ whole genome shotgun (WGS) entry which is preliminary data.</text>
</comment>
<organism evidence="2 3">
    <name type="scientific">Phtheirospermum japonicum</name>
    <dbReference type="NCBI Taxonomy" id="374723"/>
    <lineage>
        <taxon>Eukaryota</taxon>
        <taxon>Viridiplantae</taxon>
        <taxon>Streptophyta</taxon>
        <taxon>Embryophyta</taxon>
        <taxon>Tracheophyta</taxon>
        <taxon>Spermatophyta</taxon>
        <taxon>Magnoliopsida</taxon>
        <taxon>eudicotyledons</taxon>
        <taxon>Gunneridae</taxon>
        <taxon>Pentapetalae</taxon>
        <taxon>asterids</taxon>
        <taxon>lamiids</taxon>
        <taxon>Lamiales</taxon>
        <taxon>Orobanchaceae</taxon>
        <taxon>Orobanchaceae incertae sedis</taxon>
        <taxon>Phtheirospermum</taxon>
    </lineage>
</organism>
<evidence type="ECO:0000313" key="2">
    <source>
        <dbReference type="EMBL" id="GFP97842.1"/>
    </source>
</evidence>
<dbReference type="Proteomes" id="UP000653305">
    <property type="component" value="Unassembled WGS sequence"/>
</dbReference>
<dbReference type="OrthoDB" id="75169at2759"/>
<name>A0A830CHY1_9LAMI</name>
<dbReference type="CDD" id="cd02325">
    <property type="entry name" value="R3H"/>
    <property type="match status" value="1"/>
</dbReference>
<dbReference type="EMBL" id="BMAC01000504">
    <property type="protein sequence ID" value="GFP97842.1"/>
    <property type="molecule type" value="Genomic_DNA"/>
</dbReference>
<protein>
    <recommendedName>
        <fullName evidence="1">R3H-associated N-terminal domain-containing protein</fullName>
    </recommendedName>
</protein>
<dbReference type="InterPro" id="IPR025952">
    <property type="entry name" value="R3H-assoc_dom"/>
</dbReference>
<dbReference type="Pfam" id="PF13902">
    <property type="entry name" value="R3H-assoc"/>
    <property type="match status" value="1"/>
</dbReference>
<proteinExistence type="predicted"/>
<dbReference type="PANTHER" id="PTHR32019">
    <property type="entry name" value="R3H DOMAIN-CONTAINING PROTEIN 4"/>
    <property type="match status" value="1"/>
</dbReference>
<dbReference type="PANTHER" id="PTHR32019:SF2">
    <property type="entry name" value="R3H DOMAIN-CONTAINING PROTEIN 4"/>
    <property type="match status" value="1"/>
</dbReference>
<reference evidence="2" key="1">
    <citation type="submission" date="2020-07" db="EMBL/GenBank/DDBJ databases">
        <title>Ethylene signaling mediates host invasion by parasitic plants.</title>
        <authorList>
            <person name="Yoshida S."/>
        </authorList>
    </citation>
    <scope>NUCLEOTIDE SEQUENCE</scope>
    <source>
        <strain evidence="2">Okayama</strain>
    </source>
</reference>
<dbReference type="AlphaFoldDB" id="A0A830CHY1"/>
<dbReference type="SUPFAM" id="SSF82708">
    <property type="entry name" value="R3H domain"/>
    <property type="match status" value="1"/>
</dbReference>
<sequence length="187" mass="21287">MELVPRLNAEEIRGLFAPPPWGDDVPPSTFSMTNVEEWDKFRNIDMDKEASIIESLKSSSSKREDCADADKVAVMKAWHRVDSRTREALRRCYLSDLLNGYEECVRSFVMDGGNRDVLVLHVQDPFHRLILHGVCEFYNLVSATVDQSEGGNSTKMTRIKKKKQLGSGDIPNITLCNFLKMAKEGFW</sequence>
<evidence type="ECO:0000313" key="3">
    <source>
        <dbReference type="Proteomes" id="UP000653305"/>
    </source>
</evidence>
<evidence type="ECO:0000259" key="1">
    <source>
        <dbReference type="Pfam" id="PF13902"/>
    </source>
</evidence>
<dbReference type="InterPro" id="IPR039629">
    <property type="entry name" value="R3HDM4"/>
</dbReference>
<gene>
    <name evidence="2" type="ORF">PHJA_001928300</name>
</gene>